<dbReference type="Proteomes" id="UP000831785">
    <property type="component" value="Chromosome"/>
</dbReference>
<proteinExistence type="predicted"/>
<dbReference type="PROSITE" id="PS51257">
    <property type="entry name" value="PROKAR_LIPOPROTEIN"/>
    <property type="match status" value="1"/>
</dbReference>
<keyword evidence="3" id="KW-1185">Reference proteome</keyword>
<reference evidence="2 3" key="1">
    <citation type="submission" date="2022-04" db="EMBL/GenBank/DDBJ databases">
        <title>Hymenobacter sp. isolated from the air.</title>
        <authorList>
            <person name="Won M."/>
            <person name="Lee C.-M."/>
            <person name="Woen H.-Y."/>
            <person name="Kwon S.-W."/>
        </authorList>
    </citation>
    <scope>NUCLEOTIDE SEQUENCE [LARGE SCALE GENOMIC DNA]</scope>
    <source>
        <strain evidence="3">5116 S-27</strain>
    </source>
</reference>
<gene>
    <name evidence="2" type="ORF">MUN80_06520</name>
</gene>
<accession>A0ABY4FCY0</accession>
<organism evidence="2 3">
    <name type="scientific">Hymenobacter cellulosivorans</name>
    <dbReference type="NCBI Taxonomy" id="2932249"/>
    <lineage>
        <taxon>Bacteria</taxon>
        <taxon>Pseudomonadati</taxon>
        <taxon>Bacteroidota</taxon>
        <taxon>Cytophagia</taxon>
        <taxon>Cytophagales</taxon>
        <taxon>Hymenobacteraceae</taxon>
        <taxon>Hymenobacter</taxon>
    </lineage>
</organism>
<dbReference type="InterPro" id="IPR024311">
    <property type="entry name" value="Lipocalin-like"/>
</dbReference>
<evidence type="ECO:0000313" key="2">
    <source>
        <dbReference type="EMBL" id="UOQ54409.1"/>
    </source>
</evidence>
<dbReference type="EMBL" id="CP095049">
    <property type="protein sequence ID" value="UOQ54409.1"/>
    <property type="molecule type" value="Genomic_DNA"/>
</dbReference>
<evidence type="ECO:0000313" key="3">
    <source>
        <dbReference type="Proteomes" id="UP000831785"/>
    </source>
</evidence>
<feature type="domain" description="Lipocalin-like" evidence="1">
    <location>
        <begin position="33"/>
        <end position="133"/>
    </location>
</feature>
<protein>
    <submittedName>
        <fullName evidence="2">Lipocalin family protein</fullName>
    </submittedName>
</protein>
<dbReference type="RefSeq" id="WP_244721234.1">
    <property type="nucleotide sequence ID" value="NZ_CP095049.1"/>
</dbReference>
<evidence type="ECO:0000259" key="1">
    <source>
        <dbReference type="Pfam" id="PF13648"/>
    </source>
</evidence>
<dbReference type="Pfam" id="PF13648">
    <property type="entry name" value="Lipocalin_4"/>
    <property type="match status" value="1"/>
</dbReference>
<name>A0ABY4FCY0_9BACT</name>
<sequence length="153" mass="16777">MHRLRLFLLVFVVLGLGAGCKKEKTDLKAALLTGKNWQITAIAITSTGSQTGTVDGYALLQPCEKDNYLRFSSDKTLVLNEGASRCPDTEQQSAGSWDARSDYSTLTIQLNRYSRIAGIQMDIVTLEENQLVLKSTVVQPDQTVVTTTTFSGQ</sequence>